<keyword evidence="3" id="KW-0413">Isomerase</keyword>
<dbReference type="RefSeq" id="WP_184498738.1">
    <property type="nucleotide sequence ID" value="NZ_JACIHI010000002.1"/>
</dbReference>
<dbReference type="InterPro" id="IPR008948">
    <property type="entry name" value="L-Aspartase-like"/>
</dbReference>
<comment type="similarity">
    <text evidence="1">Belongs to the class-II fumarase/aspartase family.</text>
</comment>
<dbReference type="Gene3D" id="1.20.200.10">
    <property type="entry name" value="Fumarase/aspartase (Central domain)"/>
    <property type="match status" value="1"/>
</dbReference>
<dbReference type="PRINTS" id="PR00145">
    <property type="entry name" value="ARGSUCLYASE"/>
</dbReference>
<dbReference type="PANTHER" id="PTHR43172">
    <property type="entry name" value="ADENYLOSUCCINATE LYASE"/>
    <property type="match status" value="1"/>
</dbReference>
<dbReference type="CDD" id="cd01597">
    <property type="entry name" value="pCLME"/>
    <property type="match status" value="1"/>
</dbReference>
<dbReference type="PRINTS" id="PR00149">
    <property type="entry name" value="FUMRATELYASE"/>
</dbReference>
<dbReference type="Pfam" id="PF10397">
    <property type="entry name" value="ADSL_C"/>
    <property type="match status" value="1"/>
</dbReference>
<dbReference type="Proteomes" id="UP000533724">
    <property type="component" value="Unassembled WGS sequence"/>
</dbReference>
<protein>
    <submittedName>
        <fullName evidence="3">3-carboxy-cis,cis-muconate cycloisomerase</fullName>
        <ecNumber evidence="3">5.5.1.2</ecNumber>
    </submittedName>
</protein>
<dbReference type="InterPro" id="IPR000362">
    <property type="entry name" value="Fumarate_lyase_fam"/>
</dbReference>
<organism evidence="3 4">
    <name type="scientific">Rhizobium esperanzae</name>
    <dbReference type="NCBI Taxonomy" id="1967781"/>
    <lineage>
        <taxon>Bacteria</taxon>
        <taxon>Pseudomonadati</taxon>
        <taxon>Pseudomonadota</taxon>
        <taxon>Alphaproteobacteria</taxon>
        <taxon>Hyphomicrobiales</taxon>
        <taxon>Rhizobiaceae</taxon>
        <taxon>Rhizobium/Agrobacterium group</taxon>
        <taxon>Rhizobium</taxon>
    </lineage>
</organism>
<dbReference type="Gene3D" id="1.10.40.30">
    <property type="entry name" value="Fumarase/aspartase (C-terminal domain)"/>
    <property type="match status" value="1"/>
</dbReference>
<evidence type="ECO:0000313" key="3">
    <source>
        <dbReference type="EMBL" id="MBB4438182.1"/>
    </source>
</evidence>
<dbReference type="SUPFAM" id="SSF48557">
    <property type="entry name" value="L-aspartase-like"/>
    <property type="match status" value="1"/>
</dbReference>
<evidence type="ECO:0000256" key="1">
    <source>
        <dbReference type="ARBA" id="ARBA00034772"/>
    </source>
</evidence>
<dbReference type="FunFam" id="1.20.200.10:FF:000014">
    <property type="entry name" value="3-carboxy-cis,cis-muconate cycloisomerase"/>
    <property type="match status" value="1"/>
</dbReference>
<name>A0A7W6UJF5_9HYPH</name>
<dbReference type="InterPro" id="IPR022761">
    <property type="entry name" value="Fumarate_lyase_N"/>
</dbReference>
<dbReference type="Pfam" id="PF00206">
    <property type="entry name" value="Lyase_1"/>
    <property type="match status" value="1"/>
</dbReference>
<dbReference type="AlphaFoldDB" id="A0A7W6UJF5"/>
<comment type="caution">
    <text evidence="3">The sequence shown here is derived from an EMBL/GenBank/DDBJ whole genome shotgun (WGS) entry which is preliminary data.</text>
</comment>
<dbReference type="EC" id="5.5.1.2" evidence="3"/>
<proteinExistence type="inferred from homology"/>
<gene>
    <name evidence="3" type="ORF">GGE15_001431</name>
</gene>
<dbReference type="InterPro" id="IPR019468">
    <property type="entry name" value="AdenyloSucc_lyase_C"/>
</dbReference>
<dbReference type="EMBL" id="JACIHI010000002">
    <property type="protein sequence ID" value="MBB4438182.1"/>
    <property type="molecule type" value="Genomic_DNA"/>
</dbReference>
<dbReference type="PANTHER" id="PTHR43172:SF2">
    <property type="entry name" value="ADENYLOSUCCINATE LYASE C-TERMINAL DOMAIN-CONTAINING PROTEIN"/>
    <property type="match status" value="1"/>
</dbReference>
<feature type="domain" description="Adenylosuccinate lyase C-terminal" evidence="2">
    <location>
        <begin position="365"/>
        <end position="444"/>
    </location>
</feature>
<dbReference type="GO" id="GO:0047472">
    <property type="term" value="F:3-carboxy-cis,cis-muconate cycloisomerase activity"/>
    <property type="evidence" value="ECO:0007669"/>
    <property type="project" value="UniProtKB-EC"/>
</dbReference>
<evidence type="ECO:0000313" key="4">
    <source>
        <dbReference type="Proteomes" id="UP000533724"/>
    </source>
</evidence>
<accession>A0A7W6UJF5</accession>
<reference evidence="3 4" key="1">
    <citation type="submission" date="2020-08" db="EMBL/GenBank/DDBJ databases">
        <title>Genomic Encyclopedia of Type Strains, Phase IV (KMG-V): Genome sequencing to study the core and pangenomes of soil and plant-associated prokaryotes.</title>
        <authorList>
            <person name="Whitman W."/>
        </authorList>
    </citation>
    <scope>NUCLEOTIDE SEQUENCE [LARGE SCALE GENOMIC DNA]</scope>
    <source>
        <strain evidence="3 4">SEMIA 414</strain>
    </source>
</reference>
<sequence length="454" mass="49212">MSSLSLIDSPVFGGSFVDADMRALLDSDAFVSRCVETEVALAKAQARLGIVPKAAAQTIAVAARTIRFDQSRLMRETELVGYPILPIVEQLADACGEAGRYLHWGATTQDIMDTATVLQIRAALVLIERRLVDTMDALRSLAAEHRDTPMAGRTHLQHALPITFGYKAAVWLSALERHHERLAQLRPRVLVVQFSGASGTLASLGEEGLAVQAELAKILGLAAPTITWHSSRDGMAEAVQLLALVCGSLAKIASDVSVMMTTELGEVSEPYMRHRGASSTMPQKRNPISCELIVAAAKMVRQHAGLMLDAMVHDFERATGAWHVEWAAIPESFGLTSGALVQSSFMLSGLVVHPDRMLKNLGISRGLIVAEAVMMALAPFTGRQTAHDLVYAACRQAVETDRSLFDVLMEVQDVVVPLGRERLRSLTDPANYLGSASRMVDQILKTRSRGVLEN</sequence>
<evidence type="ECO:0000259" key="2">
    <source>
        <dbReference type="SMART" id="SM00998"/>
    </source>
</evidence>
<dbReference type="SMART" id="SM00998">
    <property type="entry name" value="ADSL_C"/>
    <property type="match status" value="1"/>
</dbReference>